<keyword evidence="1" id="KW-0378">Hydrolase</keyword>
<dbReference type="RefSeq" id="WP_312988285.1">
    <property type="nucleotide sequence ID" value="NZ_BAAAUI010000001.1"/>
</dbReference>
<dbReference type="AlphaFoldDB" id="A0A7W7FVW7"/>
<keyword evidence="2" id="KW-1185">Reference proteome</keyword>
<dbReference type="InterPro" id="IPR036649">
    <property type="entry name" value="Pyrophosphatase_sf"/>
</dbReference>
<evidence type="ECO:0000313" key="2">
    <source>
        <dbReference type="Proteomes" id="UP000533598"/>
    </source>
</evidence>
<organism evidence="1 2">
    <name type="scientific">Crossiella cryophila</name>
    <dbReference type="NCBI Taxonomy" id="43355"/>
    <lineage>
        <taxon>Bacteria</taxon>
        <taxon>Bacillati</taxon>
        <taxon>Actinomycetota</taxon>
        <taxon>Actinomycetes</taxon>
        <taxon>Pseudonocardiales</taxon>
        <taxon>Pseudonocardiaceae</taxon>
        <taxon>Crossiella</taxon>
    </lineage>
</organism>
<proteinExistence type="predicted"/>
<gene>
    <name evidence="1" type="ORF">HNR67_005820</name>
</gene>
<sequence>MLTSPGRQQSELLGFFERLDQLVAASSIVVDRPRGQPHPRFPDVIYPLDYGHLEATSSGDGEGIDVFLGSAAGAGVCGVLLTADLVKRDVEIKVLIDCTEEEVSRTQRLLRDQLQIGGHLVRRP</sequence>
<dbReference type="EC" id="3.6.1.1" evidence="1"/>
<comment type="caution">
    <text evidence="1">The sequence shown here is derived from an EMBL/GenBank/DDBJ whole genome shotgun (WGS) entry which is preliminary data.</text>
</comment>
<dbReference type="GO" id="GO:0006796">
    <property type="term" value="P:phosphate-containing compound metabolic process"/>
    <property type="evidence" value="ECO:0007669"/>
    <property type="project" value="InterPro"/>
</dbReference>
<dbReference type="GO" id="GO:0004427">
    <property type="term" value="F:inorganic diphosphate phosphatase activity"/>
    <property type="evidence" value="ECO:0007669"/>
    <property type="project" value="UniProtKB-EC"/>
</dbReference>
<dbReference type="Proteomes" id="UP000533598">
    <property type="component" value="Unassembled WGS sequence"/>
</dbReference>
<dbReference type="EMBL" id="JACHMH010000001">
    <property type="protein sequence ID" value="MBB4679702.1"/>
    <property type="molecule type" value="Genomic_DNA"/>
</dbReference>
<dbReference type="SUPFAM" id="SSF50324">
    <property type="entry name" value="Inorganic pyrophosphatase"/>
    <property type="match status" value="1"/>
</dbReference>
<accession>A0A7W7FVW7</accession>
<reference evidence="1 2" key="1">
    <citation type="submission" date="2020-08" db="EMBL/GenBank/DDBJ databases">
        <title>Sequencing the genomes of 1000 actinobacteria strains.</title>
        <authorList>
            <person name="Klenk H.-P."/>
        </authorList>
    </citation>
    <scope>NUCLEOTIDE SEQUENCE [LARGE SCALE GENOMIC DNA]</scope>
    <source>
        <strain evidence="1 2">DSM 44230</strain>
    </source>
</reference>
<name>A0A7W7FVW7_9PSEU</name>
<dbReference type="GO" id="GO:0000287">
    <property type="term" value="F:magnesium ion binding"/>
    <property type="evidence" value="ECO:0007669"/>
    <property type="project" value="InterPro"/>
</dbReference>
<protein>
    <submittedName>
        <fullName evidence="1">Inorganic pyrophosphatase</fullName>
        <ecNumber evidence="1">3.6.1.1</ecNumber>
    </submittedName>
</protein>
<evidence type="ECO:0000313" key="1">
    <source>
        <dbReference type="EMBL" id="MBB4679702.1"/>
    </source>
</evidence>
<dbReference type="GO" id="GO:0005737">
    <property type="term" value="C:cytoplasm"/>
    <property type="evidence" value="ECO:0007669"/>
    <property type="project" value="InterPro"/>
</dbReference>